<dbReference type="Proteomes" id="UP000748752">
    <property type="component" value="Unassembled WGS sequence"/>
</dbReference>
<dbReference type="Gene3D" id="3.40.50.1010">
    <property type="entry name" value="5'-nuclease"/>
    <property type="match status" value="1"/>
</dbReference>
<feature type="domain" description="PIN" evidence="1">
    <location>
        <begin position="4"/>
        <end position="105"/>
    </location>
</feature>
<evidence type="ECO:0000313" key="3">
    <source>
        <dbReference type="Proteomes" id="UP000748752"/>
    </source>
</evidence>
<organism evidence="2 3">
    <name type="scientific">Thiohalocapsa halophila</name>
    <dbReference type="NCBI Taxonomy" id="69359"/>
    <lineage>
        <taxon>Bacteria</taxon>
        <taxon>Pseudomonadati</taxon>
        <taxon>Pseudomonadota</taxon>
        <taxon>Gammaproteobacteria</taxon>
        <taxon>Chromatiales</taxon>
        <taxon>Chromatiaceae</taxon>
        <taxon>Thiohalocapsa</taxon>
    </lineage>
</organism>
<proteinExistence type="predicted"/>
<dbReference type="EMBL" id="NRRV01000025">
    <property type="protein sequence ID" value="MBK1631384.1"/>
    <property type="molecule type" value="Genomic_DNA"/>
</dbReference>
<dbReference type="InterPro" id="IPR029060">
    <property type="entry name" value="PIN-like_dom_sf"/>
</dbReference>
<comment type="caution">
    <text evidence="2">The sequence shown here is derived from an EMBL/GenBank/DDBJ whole genome shotgun (WGS) entry which is preliminary data.</text>
</comment>
<dbReference type="Pfam" id="PF01850">
    <property type="entry name" value="PIN"/>
    <property type="match status" value="1"/>
</dbReference>
<evidence type="ECO:0000259" key="1">
    <source>
        <dbReference type="Pfam" id="PF01850"/>
    </source>
</evidence>
<dbReference type="RefSeq" id="WP_200237548.1">
    <property type="nucleotide sequence ID" value="NZ_NRRV01000025.1"/>
</dbReference>
<protein>
    <recommendedName>
        <fullName evidence="1">PIN domain-containing protein</fullName>
    </recommendedName>
</protein>
<dbReference type="InterPro" id="IPR002716">
    <property type="entry name" value="PIN_dom"/>
</dbReference>
<sequence length="128" mass="14259">MIGVDTNVLARYYIDDATDAEAARQREAAQRLIESGSALLVSKTVLLELEWVMRGYYGFEPADVSRVLTHLLSLEHVEIEDRDAVQQAVESHAAGLDFADGLHHASYRRCEGMATFSRPKRGQSPLNL</sequence>
<reference evidence="2 3" key="1">
    <citation type="journal article" date="2020" name="Microorganisms">
        <title>Osmotic Adaptation and Compatible Solute Biosynthesis of Phototrophic Bacteria as Revealed from Genome Analyses.</title>
        <authorList>
            <person name="Imhoff J.F."/>
            <person name="Rahn T."/>
            <person name="Kunzel S."/>
            <person name="Keller A."/>
            <person name="Neulinger S.C."/>
        </authorList>
    </citation>
    <scope>NUCLEOTIDE SEQUENCE [LARGE SCALE GENOMIC DNA]</scope>
    <source>
        <strain evidence="2 3">DSM 6210</strain>
    </source>
</reference>
<dbReference type="SUPFAM" id="SSF88723">
    <property type="entry name" value="PIN domain-like"/>
    <property type="match status" value="1"/>
</dbReference>
<gene>
    <name evidence="2" type="ORF">CKO31_11655</name>
</gene>
<keyword evidence="3" id="KW-1185">Reference proteome</keyword>
<name>A0ABS1CHK4_9GAMM</name>
<accession>A0ABS1CHK4</accession>
<evidence type="ECO:0000313" key="2">
    <source>
        <dbReference type="EMBL" id="MBK1631384.1"/>
    </source>
</evidence>
<dbReference type="CDD" id="cd18683">
    <property type="entry name" value="PIN_VapC-like"/>
    <property type="match status" value="1"/>
</dbReference>